<protein>
    <submittedName>
        <fullName evidence="1">Uncharacterized protein</fullName>
    </submittedName>
</protein>
<keyword evidence="2" id="KW-1185">Reference proteome</keyword>
<name>A0ACC1D9E3_9NEOP</name>
<dbReference type="Proteomes" id="UP000824533">
    <property type="component" value="Linkage Group LG06"/>
</dbReference>
<evidence type="ECO:0000313" key="1">
    <source>
        <dbReference type="EMBL" id="KAJ0180490.1"/>
    </source>
</evidence>
<dbReference type="EMBL" id="CM034392">
    <property type="protein sequence ID" value="KAJ0180490.1"/>
    <property type="molecule type" value="Genomic_DNA"/>
</dbReference>
<reference evidence="1 2" key="1">
    <citation type="journal article" date="2021" name="Front. Genet.">
        <title>Chromosome-Level Genome Assembly Reveals Significant Gene Expansion in the Toll and IMD Signaling Pathways of Dendrolimus kikuchii.</title>
        <authorList>
            <person name="Zhou J."/>
            <person name="Wu P."/>
            <person name="Xiong Z."/>
            <person name="Liu N."/>
            <person name="Zhao N."/>
            <person name="Ji M."/>
            <person name="Qiu Y."/>
            <person name="Yang B."/>
        </authorList>
    </citation>
    <scope>NUCLEOTIDE SEQUENCE [LARGE SCALE GENOMIC DNA]</scope>
    <source>
        <strain evidence="1">Ann1</strain>
    </source>
</reference>
<evidence type="ECO:0000313" key="2">
    <source>
        <dbReference type="Proteomes" id="UP000824533"/>
    </source>
</evidence>
<accession>A0ACC1D9E3</accession>
<gene>
    <name evidence="1" type="ORF">K1T71_003894</name>
</gene>
<proteinExistence type="predicted"/>
<sequence length="678" mass="77612">MRSIPLSELNHTVKAKRCLDIAIRKFKPGHPKAMSGRCMPCRTFDAQPEVLQLRNEEKYTGYYTEKTKKVEHNISILGDEFMLDGKPLQIVSGSLHYFRLPAAYWRDRLRKFKAVGLNTVSTYVEWSYHETEERQYDFEGDRDIVSFIKIAAEEGLHVLLRPGPYICGERDLGGFPYWLLGKYPNIKLRSTDKDFMEETRIWFEILFKKLKPLLFGNGGPIILVQVENEYGSYASDMNYKIQLRDIMLEHVGRNAILYTTDGAWYSYFSKGAIPATLTTIDFGVTYRKMSDMFSDLRKYMPTGPLMNSEFYPGWLTHWGEQFAQTSIYDIVVTLEAMLQNKINVNFYMFFGGSNFEYTAGANFDGTYMPDITSYDYNAPLTEAGDPTPKYDAIRDTLKKYGFEDKTIEPPVASRKGAYGKVEVSPITNLLSPEGRLKLGKKYNDVSGANLPTFEKLRQRSGLVLYETILESANGTLRIEKPRDLVFVFVDGVPQGYISRMKKKYDLQLTAKHGALLSLLVENQGRINFGSEIHDYKGILGTVEYNNNVLDGKWTISGYPLDNIKTLNVNVTKSDVSSGPALYEGHFTLPADQEPLDTFLDTTGWGKGYVWINNYNLGRYWPDVGPQITLYVPGVWLFKAPRKNYLQILELGKSRKPLTMEFIDYPILNRTGNLQQWQV</sequence>
<comment type="caution">
    <text evidence="1">The sequence shown here is derived from an EMBL/GenBank/DDBJ whole genome shotgun (WGS) entry which is preliminary data.</text>
</comment>
<organism evidence="1 2">
    <name type="scientific">Dendrolimus kikuchii</name>
    <dbReference type="NCBI Taxonomy" id="765133"/>
    <lineage>
        <taxon>Eukaryota</taxon>
        <taxon>Metazoa</taxon>
        <taxon>Ecdysozoa</taxon>
        <taxon>Arthropoda</taxon>
        <taxon>Hexapoda</taxon>
        <taxon>Insecta</taxon>
        <taxon>Pterygota</taxon>
        <taxon>Neoptera</taxon>
        <taxon>Endopterygota</taxon>
        <taxon>Lepidoptera</taxon>
        <taxon>Glossata</taxon>
        <taxon>Ditrysia</taxon>
        <taxon>Bombycoidea</taxon>
        <taxon>Lasiocampidae</taxon>
        <taxon>Dendrolimus</taxon>
    </lineage>
</organism>